<dbReference type="Gene3D" id="1.10.510.10">
    <property type="entry name" value="Transferase(Phosphotransferase) domain 1"/>
    <property type="match status" value="1"/>
</dbReference>
<reference evidence="1" key="1">
    <citation type="journal article" date="2023" name="Mol. Phylogenet. Evol.">
        <title>Genome-scale phylogeny and comparative genomics of the fungal order Sordariales.</title>
        <authorList>
            <person name="Hensen N."/>
            <person name="Bonometti L."/>
            <person name="Westerberg I."/>
            <person name="Brannstrom I.O."/>
            <person name="Guillou S."/>
            <person name="Cros-Aarteil S."/>
            <person name="Calhoun S."/>
            <person name="Haridas S."/>
            <person name="Kuo A."/>
            <person name="Mondo S."/>
            <person name="Pangilinan J."/>
            <person name="Riley R."/>
            <person name="LaButti K."/>
            <person name="Andreopoulos B."/>
            <person name="Lipzen A."/>
            <person name="Chen C."/>
            <person name="Yan M."/>
            <person name="Daum C."/>
            <person name="Ng V."/>
            <person name="Clum A."/>
            <person name="Steindorff A."/>
            <person name="Ohm R.A."/>
            <person name="Martin F."/>
            <person name="Silar P."/>
            <person name="Natvig D.O."/>
            <person name="Lalanne C."/>
            <person name="Gautier V."/>
            <person name="Ament-Velasquez S.L."/>
            <person name="Kruys A."/>
            <person name="Hutchinson M.I."/>
            <person name="Powell A.J."/>
            <person name="Barry K."/>
            <person name="Miller A.N."/>
            <person name="Grigoriev I.V."/>
            <person name="Debuchy R."/>
            <person name="Gladieux P."/>
            <person name="Hiltunen Thoren M."/>
            <person name="Johannesson H."/>
        </authorList>
    </citation>
    <scope>NUCLEOTIDE SEQUENCE</scope>
    <source>
        <strain evidence="1">CBS 359.72</strain>
    </source>
</reference>
<dbReference type="Proteomes" id="UP001303647">
    <property type="component" value="Unassembled WGS sequence"/>
</dbReference>
<evidence type="ECO:0000313" key="2">
    <source>
        <dbReference type="Proteomes" id="UP001303647"/>
    </source>
</evidence>
<dbReference type="AlphaFoldDB" id="A0AAN7CRZ4"/>
<accession>A0AAN7CRZ4</accession>
<dbReference type="InterPro" id="IPR011009">
    <property type="entry name" value="Kinase-like_dom_sf"/>
</dbReference>
<dbReference type="SUPFAM" id="SSF56112">
    <property type="entry name" value="Protein kinase-like (PK-like)"/>
    <property type="match status" value="1"/>
</dbReference>
<organism evidence="1 2">
    <name type="scientific">Corynascus novoguineensis</name>
    <dbReference type="NCBI Taxonomy" id="1126955"/>
    <lineage>
        <taxon>Eukaryota</taxon>
        <taxon>Fungi</taxon>
        <taxon>Dikarya</taxon>
        <taxon>Ascomycota</taxon>
        <taxon>Pezizomycotina</taxon>
        <taxon>Sordariomycetes</taxon>
        <taxon>Sordariomycetidae</taxon>
        <taxon>Sordariales</taxon>
        <taxon>Chaetomiaceae</taxon>
        <taxon>Corynascus</taxon>
    </lineage>
</organism>
<evidence type="ECO:0000313" key="1">
    <source>
        <dbReference type="EMBL" id="KAK4247244.1"/>
    </source>
</evidence>
<name>A0AAN7CRZ4_9PEZI</name>
<proteinExistence type="predicted"/>
<keyword evidence="2" id="KW-1185">Reference proteome</keyword>
<gene>
    <name evidence="1" type="ORF">C7999DRAFT_14705</name>
</gene>
<sequence>MEKSPRSSYRILSFTTSNENDDCQWFMLEIKLHASRFRISVSPSDFRNSAVRSDEFQKYFALLLSENDGPEGSIGEWDEEREGDVPSGTSLYDCFDWAVVPCLGEFERLSPAPPPLERGAQLTLSHFLVVTSFECDLTAVDDVLAPGEIDRIDNTDEDCWPSPRLSPSSGDAWTTFFPSFSPAEIAVICDDLDHPFDSNPSQVRVGEQRLYFKGFDPDDMVAKKEVEKYERIASANFGADVRTSRLYGVVRNEKNQLAGLLLYNIEEDTPLTFAIGPETPSALKDRWAQQIQHTMAALHQASITWGDAKLDNILIDVHGDAWLIDFGGGRTEGWVDSDKAGTVSGDLRALERILKFIASNGDLDM</sequence>
<protein>
    <recommendedName>
        <fullName evidence="3">Protein kinase domain-containing protein</fullName>
    </recommendedName>
</protein>
<dbReference type="EMBL" id="MU857657">
    <property type="protein sequence ID" value="KAK4247244.1"/>
    <property type="molecule type" value="Genomic_DNA"/>
</dbReference>
<reference evidence="1" key="2">
    <citation type="submission" date="2023-05" db="EMBL/GenBank/DDBJ databases">
        <authorList>
            <consortium name="Lawrence Berkeley National Laboratory"/>
            <person name="Steindorff A."/>
            <person name="Hensen N."/>
            <person name="Bonometti L."/>
            <person name="Westerberg I."/>
            <person name="Brannstrom I.O."/>
            <person name="Guillou S."/>
            <person name="Cros-Aarteil S."/>
            <person name="Calhoun S."/>
            <person name="Haridas S."/>
            <person name="Kuo A."/>
            <person name="Mondo S."/>
            <person name="Pangilinan J."/>
            <person name="Riley R."/>
            <person name="Labutti K."/>
            <person name="Andreopoulos B."/>
            <person name="Lipzen A."/>
            <person name="Chen C."/>
            <person name="Yanf M."/>
            <person name="Daum C."/>
            <person name="Ng V."/>
            <person name="Clum A."/>
            <person name="Ohm R."/>
            <person name="Martin F."/>
            <person name="Silar P."/>
            <person name="Natvig D."/>
            <person name="Lalanne C."/>
            <person name="Gautier V."/>
            <person name="Ament-Velasquez S.L."/>
            <person name="Kruys A."/>
            <person name="Hutchinson M.I."/>
            <person name="Powell A.J."/>
            <person name="Barry K."/>
            <person name="Miller A.N."/>
            <person name="Grigoriev I.V."/>
            <person name="Debuchy R."/>
            <person name="Gladieux P."/>
            <person name="Thoren M.H."/>
            <person name="Johannesson H."/>
        </authorList>
    </citation>
    <scope>NUCLEOTIDE SEQUENCE</scope>
    <source>
        <strain evidence="1">CBS 359.72</strain>
    </source>
</reference>
<evidence type="ECO:0008006" key="3">
    <source>
        <dbReference type="Google" id="ProtNLM"/>
    </source>
</evidence>
<comment type="caution">
    <text evidence="1">The sequence shown here is derived from an EMBL/GenBank/DDBJ whole genome shotgun (WGS) entry which is preliminary data.</text>
</comment>